<keyword evidence="6" id="KW-1185">Reference proteome</keyword>
<keyword evidence="1" id="KW-0488">Methylation</keyword>
<dbReference type="PRINTS" id="PR00449">
    <property type="entry name" value="RASTRNSFRMNG"/>
</dbReference>
<proteinExistence type="predicted"/>
<dbReference type="AlphaFoldDB" id="A0A1E4U2J9"/>
<dbReference type="Pfam" id="PF00071">
    <property type="entry name" value="Ras"/>
    <property type="match status" value="1"/>
</dbReference>
<dbReference type="Proteomes" id="UP000094236">
    <property type="component" value="Unassembled WGS sequence"/>
</dbReference>
<dbReference type="NCBIfam" id="TIGR00231">
    <property type="entry name" value="small_GTP"/>
    <property type="match status" value="1"/>
</dbReference>
<dbReference type="SMART" id="SM00176">
    <property type="entry name" value="RAN"/>
    <property type="match status" value="1"/>
</dbReference>
<dbReference type="InterPro" id="IPR003578">
    <property type="entry name" value="Small_GTPase_Rho"/>
</dbReference>
<dbReference type="InterPro" id="IPR027417">
    <property type="entry name" value="P-loop_NTPase"/>
</dbReference>
<organism evidence="5 6">
    <name type="scientific">Pachysolen tannophilus NRRL Y-2460</name>
    <dbReference type="NCBI Taxonomy" id="669874"/>
    <lineage>
        <taxon>Eukaryota</taxon>
        <taxon>Fungi</taxon>
        <taxon>Dikarya</taxon>
        <taxon>Ascomycota</taxon>
        <taxon>Saccharomycotina</taxon>
        <taxon>Pichiomycetes</taxon>
        <taxon>Pachysolenaceae</taxon>
        <taxon>Pachysolen</taxon>
    </lineage>
</organism>
<dbReference type="Gene3D" id="3.40.50.300">
    <property type="entry name" value="P-loop containing nucleotide triphosphate hydrolases"/>
    <property type="match status" value="1"/>
</dbReference>
<dbReference type="InterPro" id="IPR005225">
    <property type="entry name" value="Small_GTP-bd"/>
</dbReference>
<dbReference type="PROSITE" id="PS51419">
    <property type="entry name" value="RAB"/>
    <property type="match status" value="1"/>
</dbReference>
<evidence type="ECO:0000256" key="3">
    <source>
        <dbReference type="ARBA" id="ARBA00023134"/>
    </source>
</evidence>
<keyword evidence="3" id="KW-0342">GTP-binding</keyword>
<dbReference type="SMART" id="SM00173">
    <property type="entry name" value="RAS"/>
    <property type="match status" value="1"/>
</dbReference>
<feature type="region of interest" description="Disordered" evidence="4">
    <location>
        <begin position="183"/>
        <end position="256"/>
    </location>
</feature>
<name>A0A1E4U2J9_PACTA</name>
<evidence type="ECO:0000256" key="1">
    <source>
        <dbReference type="ARBA" id="ARBA00022481"/>
    </source>
</evidence>
<gene>
    <name evidence="5" type="ORF">PACTADRAFT_48032</name>
</gene>
<dbReference type="SMART" id="SM00174">
    <property type="entry name" value="RHO"/>
    <property type="match status" value="1"/>
</dbReference>
<keyword evidence="2" id="KW-0547">Nucleotide-binding</keyword>
<dbReference type="STRING" id="669874.A0A1E4U2J9"/>
<dbReference type="GO" id="GO:0005525">
    <property type="term" value="F:GTP binding"/>
    <property type="evidence" value="ECO:0007669"/>
    <property type="project" value="UniProtKB-KW"/>
</dbReference>
<feature type="compositionally biased region" description="Gly residues" evidence="4">
    <location>
        <begin position="185"/>
        <end position="212"/>
    </location>
</feature>
<evidence type="ECO:0000313" key="5">
    <source>
        <dbReference type="EMBL" id="ODV98233.1"/>
    </source>
</evidence>
<accession>A0A1E4U2J9</accession>
<dbReference type="CDD" id="cd00157">
    <property type="entry name" value="Rho"/>
    <property type="match status" value="1"/>
</dbReference>
<dbReference type="EMBL" id="KV454011">
    <property type="protein sequence ID" value="ODV98233.1"/>
    <property type="molecule type" value="Genomic_DNA"/>
</dbReference>
<sequence>MRSIKCVVVGDGAVGKTCLLISYTTNSFPHDYIPTVFDNYSANVMVDNQPIKLGLWDTAGQEEYDRLRPLSYPQTEIFIVCFSVVEPTSFQNIKNKWIPEIRHHSTKDILILLVGTKIDLRDDPHTLDNLQEMGQAPISEAQGKKLAKELDCIEYLECSAATRQGVENVFDYAIKAVLNPPNSSGNGGVVGNGTTGAGTANGGTGVVDGIGESGHNTGENEKNNGVANGSGGNALRGSSRANNTANGSLGKKKPRKVKKCVIL</sequence>
<dbReference type="PROSITE" id="PS51421">
    <property type="entry name" value="RAS"/>
    <property type="match status" value="1"/>
</dbReference>
<dbReference type="InterPro" id="IPR001806">
    <property type="entry name" value="Small_GTPase"/>
</dbReference>
<dbReference type="GO" id="GO:0007264">
    <property type="term" value="P:small GTPase-mediated signal transduction"/>
    <property type="evidence" value="ECO:0007669"/>
    <property type="project" value="InterPro"/>
</dbReference>
<protein>
    <submittedName>
        <fullName evidence="5">Uncharacterized protein</fullName>
    </submittedName>
</protein>
<reference evidence="6" key="1">
    <citation type="submission" date="2016-05" db="EMBL/GenBank/DDBJ databases">
        <title>Comparative genomics of biotechnologically important yeasts.</title>
        <authorList>
            <consortium name="DOE Joint Genome Institute"/>
            <person name="Riley R."/>
            <person name="Haridas S."/>
            <person name="Wolfe K.H."/>
            <person name="Lopes M.R."/>
            <person name="Hittinger C.T."/>
            <person name="Goker M."/>
            <person name="Salamov A."/>
            <person name="Wisecaver J."/>
            <person name="Long T.M."/>
            <person name="Aerts A.L."/>
            <person name="Barry K."/>
            <person name="Choi C."/>
            <person name="Clum A."/>
            <person name="Coughlan A.Y."/>
            <person name="Deshpande S."/>
            <person name="Douglass A.P."/>
            <person name="Hanson S.J."/>
            <person name="Klenk H.-P."/>
            <person name="Labutti K."/>
            <person name="Lapidus A."/>
            <person name="Lindquist E."/>
            <person name="Lipzen A."/>
            <person name="Meier-Kolthoff J.P."/>
            <person name="Ohm R.A."/>
            <person name="Otillar R.P."/>
            <person name="Pangilinan J."/>
            <person name="Peng Y."/>
            <person name="Rokas A."/>
            <person name="Rosa C.A."/>
            <person name="Scheuner C."/>
            <person name="Sibirny A.A."/>
            <person name="Slot J.C."/>
            <person name="Stielow J.B."/>
            <person name="Sun H."/>
            <person name="Kurtzman C.P."/>
            <person name="Blackwell M."/>
            <person name="Grigoriev I.V."/>
            <person name="Jeffries T.W."/>
        </authorList>
    </citation>
    <scope>NUCLEOTIDE SEQUENCE [LARGE SCALE GENOMIC DNA]</scope>
    <source>
        <strain evidence="6">NRRL Y-2460</strain>
    </source>
</reference>
<dbReference type="GO" id="GO:0003924">
    <property type="term" value="F:GTPase activity"/>
    <property type="evidence" value="ECO:0007669"/>
    <property type="project" value="InterPro"/>
</dbReference>
<dbReference type="PROSITE" id="PS51420">
    <property type="entry name" value="RHO"/>
    <property type="match status" value="1"/>
</dbReference>
<dbReference type="FunFam" id="3.40.50.300:FF:000118">
    <property type="entry name" value="Rho-related GTP-binding protein RhoG"/>
    <property type="match status" value="1"/>
</dbReference>
<dbReference type="OrthoDB" id="8830751at2759"/>
<evidence type="ECO:0000313" key="6">
    <source>
        <dbReference type="Proteomes" id="UP000094236"/>
    </source>
</evidence>
<dbReference type="SUPFAM" id="SSF52540">
    <property type="entry name" value="P-loop containing nucleoside triphosphate hydrolases"/>
    <property type="match status" value="1"/>
</dbReference>
<dbReference type="PANTHER" id="PTHR24072">
    <property type="entry name" value="RHO FAMILY GTPASE"/>
    <property type="match status" value="1"/>
</dbReference>
<dbReference type="SMART" id="SM00175">
    <property type="entry name" value="RAB"/>
    <property type="match status" value="1"/>
</dbReference>
<evidence type="ECO:0000256" key="2">
    <source>
        <dbReference type="ARBA" id="ARBA00022741"/>
    </source>
</evidence>
<evidence type="ECO:0000256" key="4">
    <source>
        <dbReference type="SAM" id="MobiDB-lite"/>
    </source>
</evidence>